<dbReference type="EMBL" id="DVIQ01000103">
    <property type="protein sequence ID" value="HIS32816.1"/>
    <property type="molecule type" value="Genomic_DNA"/>
</dbReference>
<dbReference type="InterPro" id="IPR043502">
    <property type="entry name" value="DNA/RNA_pol_sf"/>
</dbReference>
<protein>
    <submittedName>
        <fullName evidence="2">RNA-directed DNA polymerase</fullName>
    </submittedName>
</protein>
<sequence length="231" mass="27323">MTNCFPNVYLNEFDWEYHRRGVPCIRYADDIVLLAKSERAAERLLESSTKYLEGTLKLRVNREKSRTVSVFAIRNFKYLGFCFGKNGKGIYIRIHGKPWKKAKEKLRRLTSRSRCGSIIGTMEKIEVYMRGWLNDYGIADMKNNMEKLNGWLYRRIRMCIWKQWKLPKTRKRKLMGLGLPEWAACEGAYSRKAYWRMAGSGVVQRALTKERLINWGYYDIATAYQSVHINY</sequence>
<dbReference type="SUPFAM" id="SSF56672">
    <property type="entry name" value="DNA/RNA polymerases"/>
    <property type="match status" value="1"/>
</dbReference>
<gene>
    <name evidence="2" type="ORF">IAB44_14920</name>
</gene>
<proteinExistence type="predicted"/>
<organism evidence="2 3">
    <name type="scientific">Candidatus Limivivens intestinipullorum</name>
    <dbReference type="NCBI Taxonomy" id="2840858"/>
    <lineage>
        <taxon>Bacteria</taxon>
        <taxon>Bacillati</taxon>
        <taxon>Bacillota</taxon>
        <taxon>Clostridia</taxon>
        <taxon>Lachnospirales</taxon>
        <taxon>Lachnospiraceae</taxon>
        <taxon>Lachnospiraceae incertae sedis</taxon>
        <taxon>Candidatus Limivivens</taxon>
    </lineage>
</organism>
<keyword evidence="2" id="KW-0808">Transferase</keyword>
<dbReference type="Proteomes" id="UP000823935">
    <property type="component" value="Unassembled WGS sequence"/>
</dbReference>
<evidence type="ECO:0000313" key="2">
    <source>
        <dbReference type="EMBL" id="HIS32816.1"/>
    </source>
</evidence>
<dbReference type="Pfam" id="PF08388">
    <property type="entry name" value="GIIM"/>
    <property type="match status" value="1"/>
</dbReference>
<dbReference type="InterPro" id="IPR013597">
    <property type="entry name" value="Mat_intron_G2"/>
</dbReference>
<name>A0A9D1EW20_9FIRM</name>
<dbReference type="GO" id="GO:0003964">
    <property type="term" value="F:RNA-directed DNA polymerase activity"/>
    <property type="evidence" value="ECO:0007669"/>
    <property type="project" value="UniProtKB-KW"/>
</dbReference>
<comment type="caution">
    <text evidence="2">The sequence shown here is derived from an EMBL/GenBank/DDBJ whole genome shotgun (WGS) entry which is preliminary data.</text>
</comment>
<keyword evidence="2" id="KW-0695">RNA-directed DNA polymerase</keyword>
<reference evidence="2" key="1">
    <citation type="submission" date="2020-10" db="EMBL/GenBank/DDBJ databases">
        <authorList>
            <person name="Gilroy R."/>
        </authorList>
    </citation>
    <scope>NUCLEOTIDE SEQUENCE</scope>
    <source>
        <strain evidence="2">CHK190-19873</strain>
    </source>
</reference>
<dbReference type="Pfam" id="PF00078">
    <property type="entry name" value="RVT_1"/>
    <property type="match status" value="1"/>
</dbReference>
<dbReference type="AlphaFoldDB" id="A0A9D1EW20"/>
<dbReference type="PROSITE" id="PS50878">
    <property type="entry name" value="RT_POL"/>
    <property type="match status" value="1"/>
</dbReference>
<evidence type="ECO:0000259" key="1">
    <source>
        <dbReference type="PROSITE" id="PS50878"/>
    </source>
</evidence>
<dbReference type="InterPro" id="IPR000477">
    <property type="entry name" value="RT_dom"/>
</dbReference>
<keyword evidence="2" id="KW-0548">Nucleotidyltransferase</keyword>
<feature type="domain" description="Reverse transcriptase" evidence="1">
    <location>
        <begin position="1"/>
        <end position="83"/>
    </location>
</feature>
<evidence type="ECO:0000313" key="3">
    <source>
        <dbReference type="Proteomes" id="UP000823935"/>
    </source>
</evidence>
<accession>A0A9D1EW20</accession>
<reference evidence="2" key="2">
    <citation type="journal article" date="2021" name="PeerJ">
        <title>Extensive microbial diversity within the chicken gut microbiome revealed by metagenomics and culture.</title>
        <authorList>
            <person name="Gilroy R."/>
            <person name="Ravi A."/>
            <person name="Getino M."/>
            <person name="Pursley I."/>
            <person name="Horton D.L."/>
            <person name="Alikhan N.F."/>
            <person name="Baker D."/>
            <person name="Gharbi K."/>
            <person name="Hall N."/>
            <person name="Watson M."/>
            <person name="Adriaenssens E.M."/>
            <person name="Foster-Nyarko E."/>
            <person name="Jarju S."/>
            <person name="Secka A."/>
            <person name="Antonio M."/>
            <person name="Oren A."/>
            <person name="Chaudhuri R.R."/>
            <person name="La Ragione R."/>
            <person name="Hildebrand F."/>
            <person name="Pallen M.J."/>
        </authorList>
    </citation>
    <scope>NUCLEOTIDE SEQUENCE</scope>
    <source>
        <strain evidence="2">CHK190-19873</strain>
    </source>
</reference>